<evidence type="ECO:0000256" key="1">
    <source>
        <dbReference type="SAM" id="MobiDB-lite"/>
    </source>
</evidence>
<feature type="domain" description="Pyrrolo-quinoline quinone repeat" evidence="2">
    <location>
        <begin position="241"/>
        <end position="386"/>
    </location>
</feature>
<evidence type="ECO:0000259" key="2">
    <source>
        <dbReference type="Pfam" id="PF13360"/>
    </source>
</evidence>
<dbReference type="InterPro" id="IPR011047">
    <property type="entry name" value="Quinoprotein_ADH-like_sf"/>
</dbReference>
<dbReference type="PANTHER" id="PTHR34512">
    <property type="entry name" value="CELL SURFACE PROTEIN"/>
    <property type="match status" value="1"/>
</dbReference>
<dbReference type="SUPFAM" id="SSF50978">
    <property type="entry name" value="WD40 repeat-like"/>
    <property type="match status" value="1"/>
</dbReference>
<dbReference type="RefSeq" id="WP_006653302.1">
    <property type="nucleotide sequence ID" value="NZ_AOIM01000033.1"/>
</dbReference>
<sequence length="436" mass="46437">MTEWTQCEGDEQRSGIRRVVSDPVRVEEGWTADLIGTTGPPVLDRDTVFVGTDRGNCYAFDQETGRRRWVVETMTATDTAPVLAGERLFFGTADGTIHAVDPATGEQYWQLELPAPLTTALLSADGDLYAGHEDGLTAIATAAGDDVDVFELDDSDGESAEEPGTIRWTVETDAPVTGAPVIARPPDTERGTAPLQEQATAPSFESERNHDADQTLGQELDGSMELNDSIDIDTEGDDTWDSPRIYAATADERVLCLASDDGAGIWAAPTNGVATNELTVADGRVYVADAGGALLALNAGTGQTWFTYTITGGFTSSATVLTEEGTTIIGANDGYAHVTDTTFGRRKLRGWLFSKKGVALDGEVQAGPVVAGDVLCVGDTTGSLYGLDLTDDCDHLWHHGFEDPITNTPAVGDRELFVGTGDRLVQLEWTDEPSLP</sequence>
<reference evidence="3 4" key="1">
    <citation type="journal article" date="2014" name="PLoS Genet.">
        <title>Phylogenetically driven sequencing of extremely halophilic archaea reveals strategies for static and dynamic osmo-response.</title>
        <authorList>
            <person name="Becker E.A."/>
            <person name="Seitzer P.M."/>
            <person name="Tritt A."/>
            <person name="Larsen D."/>
            <person name="Krusor M."/>
            <person name="Yao A.I."/>
            <person name="Wu D."/>
            <person name="Madern D."/>
            <person name="Eisen J.A."/>
            <person name="Darling A.E."/>
            <person name="Facciotti M.T."/>
        </authorList>
    </citation>
    <scope>NUCLEOTIDE SEQUENCE [LARGE SCALE GENOMIC DNA]</scope>
    <source>
        <strain evidence="3 4">JCM 10989</strain>
    </source>
</reference>
<dbReference type="Gene3D" id="2.40.128.630">
    <property type="match status" value="1"/>
</dbReference>
<evidence type="ECO:0000313" key="3">
    <source>
        <dbReference type="EMBL" id="ELY91114.1"/>
    </source>
</evidence>
<dbReference type="PANTHER" id="PTHR34512:SF30">
    <property type="entry name" value="OUTER MEMBRANE PROTEIN ASSEMBLY FACTOR BAMB"/>
    <property type="match status" value="1"/>
</dbReference>
<keyword evidence="4" id="KW-1185">Reference proteome</keyword>
<dbReference type="Pfam" id="PF13360">
    <property type="entry name" value="PQQ_2"/>
    <property type="match status" value="2"/>
</dbReference>
<dbReference type="SUPFAM" id="SSF50998">
    <property type="entry name" value="Quinoprotein alcohol dehydrogenase-like"/>
    <property type="match status" value="1"/>
</dbReference>
<dbReference type="InterPro" id="IPR018391">
    <property type="entry name" value="PQQ_b-propeller_rpt"/>
</dbReference>
<gene>
    <name evidence="3" type="ORF">C483_10531</name>
</gene>
<comment type="caution">
    <text evidence="3">The sequence shown here is derived from an EMBL/GenBank/DDBJ whole genome shotgun (WGS) entry which is preliminary data.</text>
</comment>
<name>L9ZXT7_9EURY</name>
<dbReference type="Gene3D" id="2.130.10.10">
    <property type="entry name" value="YVTN repeat-like/Quinoprotein amine dehydrogenase"/>
    <property type="match status" value="2"/>
</dbReference>
<dbReference type="PATRIC" id="fig|1227493.4.peg.2096"/>
<dbReference type="EMBL" id="AOIM01000033">
    <property type="protein sequence ID" value="ELY91114.1"/>
    <property type="molecule type" value="Genomic_DNA"/>
</dbReference>
<dbReference type="SMART" id="SM00564">
    <property type="entry name" value="PQQ"/>
    <property type="match status" value="4"/>
</dbReference>
<evidence type="ECO:0000313" key="4">
    <source>
        <dbReference type="Proteomes" id="UP000011519"/>
    </source>
</evidence>
<accession>L9ZXT7</accession>
<dbReference type="OrthoDB" id="145878at2157"/>
<dbReference type="Proteomes" id="UP000011519">
    <property type="component" value="Unassembled WGS sequence"/>
</dbReference>
<dbReference type="InterPro" id="IPR002372">
    <property type="entry name" value="PQQ_rpt_dom"/>
</dbReference>
<feature type="domain" description="Pyrrolo-quinoline quinone repeat" evidence="2">
    <location>
        <begin position="28"/>
        <end position="145"/>
    </location>
</feature>
<proteinExistence type="predicted"/>
<organism evidence="3 4">
    <name type="scientific">Natrialba hulunbeirensis JCM 10989</name>
    <dbReference type="NCBI Taxonomy" id="1227493"/>
    <lineage>
        <taxon>Archaea</taxon>
        <taxon>Methanobacteriati</taxon>
        <taxon>Methanobacteriota</taxon>
        <taxon>Stenosarchaea group</taxon>
        <taxon>Halobacteria</taxon>
        <taxon>Halobacteriales</taxon>
        <taxon>Natrialbaceae</taxon>
        <taxon>Natrialba</taxon>
    </lineage>
</organism>
<dbReference type="AlphaFoldDB" id="L9ZXT7"/>
<dbReference type="STRING" id="1227493.C483_10531"/>
<feature type="region of interest" description="Disordered" evidence="1">
    <location>
        <begin position="178"/>
        <end position="212"/>
    </location>
</feature>
<dbReference type="InterPro" id="IPR036322">
    <property type="entry name" value="WD40_repeat_dom_sf"/>
</dbReference>
<dbReference type="InterPro" id="IPR015943">
    <property type="entry name" value="WD40/YVTN_repeat-like_dom_sf"/>
</dbReference>
<protein>
    <submittedName>
        <fullName evidence="3">Pyrrolo-quinoline quinone</fullName>
    </submittedName>
</protein>